<dbReference type="AlphaFoldDB" id="A0A0P1GGL0"/>
<reference evidence="5 6" key="1">
    <citation type="submission" date="2015-09" db="EMBL/GenBank/DDBJ databases">
        <authorList>
            <consortium name="Swine Surveillance"/>
        </authorList>
    </citation>
    <scope>NUCLEOTIDE SEQUENCE [LARGE SCALE GENOMIC DNA]</scope>
    <source>
        <strain evidence="5 6">CECT 7557</strain>
    </source>
</reference>
<name>A0A0P1GGL0_9RHOB</name>
<dbReference type="EMBL" id="CYSD01000042">
    <property type="protein sequence ID" value="CUH81054.1"/>
    <property type="molecule type" value="Genomic_DNA"/>
</dbReference>
<protein>
    <submittedName>
        <fullName evidence="5">Methyl-accepting chemotaxis protein McpC</fullName>
    </submittedName>
</protein>
<evidence type="ECO:0000256" key="3">
    <source>
        <dbReference type="PROSITE-ProRule" id="PRU00284"/>
    </source>
</evidence>
<sequence length="229" mass="24656">MQRADTLTPKCTASDHPSEAELSLLINQCGKMRMLSHRAVMVALLNSTQGAAATALDWSAFHAALQEFETVAQSLHRFGRSGKMPELGRLIDAQGPQLDKFLAAARTVEGQAAEVRYTQLGSLADFVAGPLLATLNQMVDGISKDLEQLLEDDRARMGQSRQVIQETVAEIAQISQAVFMISVNASIEASRAGDQGRGFAILANEIRSLSQTSAKSVQALQEELKGFVA</sequence>
<evidence type="ECO:0000256" key="1">
    <source>
        <dbReference type="ARBA" id="ARBA00022500"/>
    </source>
</evidence>
<dbReference type="InterPro" id="IPR004089">
    <property type="entry name" value="MCPsignal_dom"/>
</dbReference>
<evidence type="ECO:0000259" key="4">
    <source>
        <dbReference type="PROSITE" id="PS50111"/>
    </source>
</evidence>
<organism evidence="5 6">
    <name type="scientific">Tritonibacter multivorans</name>
    <dbReference type="NCBI Taxonomy" id="928856"/>
    <lineage>
        <taxon>Bacteria</taxon>
        <taxon>Pseudomonadati</taxon>
        <taxon>Pseudomonadota</taxon>
        <taxon>Alphaproteobacteria</taxon>
        <taxon>Rhodobacterales</taxon>
        <taxon>Paracoccaceae</taxon>
        <taxon>Tritonibacter</taxon>
    </lineage>
</organism>
<proteinExistence type="inferred from homology"/>
<feature type="domain" description="Methyl-accepting transducer" evidence="4">
    <location>
        <begin position="156"/>
        <end position="229"/>
    </location>
</feature>
<dbReference type="InterPro" id="IPR004090">
    <property type="entry name" value="Chemotax_Me-accpt_rcpt"/>
</dbReference>
<dbReference type="SUPFAM" id="SSF58104">
    <property type="entry name" value="Methyl-accepting chemotaxis protein (MCP) signaling domain"/>
    <property type="match status" value="1"/>
</dbReference>
<dbReference type="RefSeq" id="WP_058291219.1">
    <property type="nucleotide sequence ID" value="NZ_CYSD01000042.1"/>
</dbReference>
<dbReference type="PRINTS" id="PR00260">
    <property type="entry name" value="CHEMTRNSDUCR"/>
</dbReference>
<comment type="similarity">
    <text evidence="2">Belongs to the methyl-accepting chemotaxis (MCP) protein family.</text>
</comment>
<dbReference type="GO" id="GO:0007165">
    <property type="term" value="P:signal transduction"/>
    <property type="evidence" value="ECO:0007669"/>
    <property type="project" value="UniProtKB-KW"/>
</dbReference>
<dbReference type="PANTHER" id="PTHR43531:SF11">
    <property type="entry name" value="METHYL-ACCEPTING CHEMOTAXIS PROTEIN 3"/>
    <property type="match status" value="1"/>
</dbReference>
<dbReference type="STRING" id="928856.SAMN04488049_10246"/>
<keyword evidence="3" id="KW-0807">Transducer</keyword>
<evidence type="ECO:0000313" key="5">
    <source>
        <dbReference type="EMBL" id="CUH81054.1"/>
    </source>
</evidence>
<dbReference type="InterPro" id="IPR051310">
    <property type="entry name" value="MCP_chemotaxis"/>
</dbReference>
<dbReference type="OrthoDB" id="9765776at2"/>
<accession>A0A0P1GGL0</accession>
<gene>
    <name evidence="5" type="primary">mcpC</name>
    <name evidence="5" type="ORF">TRM7557_03210</name>
</gene>
<keyword evidence="6" id="KW-1185">Reference proteome</keyword>
<dbReference type="Proteomes" id="UP000052022">
    <property type="component" value="Unassembled WGS sequence"/>
</dbReference>
<dbReference type="GO" id="GO:0005886">
    <property type="term" value="C:plasma membrane"/>
    <property type="evidence" value="ECO:0007669"/>
    <property type="project" value="TreeGrafter"/>
</dbReference>
<dbReference type="PANTHER" id="PTHR43531">
    <property type="entry name" value="PROTEIN ICFG"/>
    <property type="match status" value="1"/>
</dbReference>
<dbReference type="Pfam" id="PF00015">
    <property type="entry name" value="MCPsignal"/>
    <property type="match status" value="1"/>
</dbReference>
<dbReference type="Gene3D" id="1.10.287.950">
    <property type="entry name" value="Methyl-accepting chemotaxis protein"/>
    <property type="match status" value="1"/>
</dbReference>
<evidence type="ECO:0000313" key="6">
    <source>
        <dbReference type="Proteomes" id="UP000052022"/>
    </source>
</evidence>
<evidence type="ECO:0000256" key="2">
    <source>
        <dbReference type="ARBA" id="ARBA00029447"/>
    </source>
</evidence>
<dbReference type="GO" id="GO:0004888">
    <property type="term" value="F:transmembrane signaling receptor activity"/>
    <property type="evidence" value="ECO:0007669"/>
    <property type="project" value="InterPro"/>
</dbReference>
<dbReference type="PROSITE" id="PS50111">
    <property type="entry name" value="CHEMOTAXIS_TRANSDUC_2"/>
    <property type="match status" value="1"/>
</dbReference>
<dbReference type="GO" id="GO:0006935">
    <property type="term" value="P:chemotaxis"/>
    <property type="evidence" value="ECO:0007669"/>
    <property type="project" value="UniProtKB-KW"/>
</dbReference>
<keyword evidence="1" id="KW-0145">Chemotaxis</keyword>